<feature type="domain" description="DUF4935" evidence="1">
    <location>
        <begin position="11"/>
        <end position="173"/>
    </location>
</feature>
<proteinExistence type="predicted"/>
<protein>
    <recommendedName>
        <fullName evidence="1">DUF4935 domain-containing protein</fullName>
    </recommendedName>
</protein>
<evidence type="ECO:0000313" key="2">
    <source>
        <dbReference type="EMBL" id="GHD25466.1"/>
    </source>
</evidence>
<name>A0ABQ3GNB0_9GAMM</name>
<dbReference type="Proteomes" id="UP000610203">
    <property type="component" value="Unassembled WGS sequence"/>
</dbReference>
<evidence type="ECO:0000259" key="1">
    <source>
        <dbReference type="Pfam" id="PF16289"/>
    </source>
</evidence>
<dbReference type="InterPro" id="IPR032557">
    <property type="entry name" value="DUF4935"/>
</dbReference>
<dbReference type="RefSeq" id="WP_189580186.1">
    <property type="nucleotide sequence ID" value="NZ_BMZR01000001.1"/>
</dbReference>
<dbReference type="EMBL" id="BMZR01000001">
    <property type="protein sequence ID" value="GHD25466.1"/>
    <property type="molecule type" value="Genomic_DNA"/>
</dbReference>
<keyword evidence="3" id="KW-1185">Reference proteome</keyword>
<gene>
    <name evidence="2" type="ORF">GCM10016272_01290</name>
</gene>
<accession>A0ABQ3GNB0</accession>
<dbReference type="Pfam" id="PF16289">
    <property type="entry name" value="PIN_12"/>
    <property type="match status" value="1"/>
</dbReference>
<evidence type="ECO:0000313" key="3">
    <source>
        <dbReference type="Proteomes" id="UP000610203"/>
    </source>
</evidence>
<organism evidence="2 3">
    <name type="scientific">Psychrobacter glaciei</name>
    <dbReference type="NCBI Taxonomy" id="619771"/>
    <lineage>
        <taxon>Bacteria</taxon>
        <taxon>Pseudomonadati</taxon>
        <taxon>Pseudomonadota</taxon>
        <taxon>Gammaproteobacteria</taxon>
        <taxon>Moraxellales</taxon>
        <taxon>Moraxellaceae</taxon>
        <taxon>Psychrobacter</taxon>
    </lineage>
</organism>
<sequence length="384" mass="44792">MSKDKPSCLLVLDANILIKDFWWKSETFNYLQDRMFLLHALVIPEISLEESKEHLIRRAQDLKVRMDEKPESDRLLGQYRNLYNRSYYSTESPEELGDRYEKYIIERLNSFNGFIANNAQVNMEDILKRSIKRIKPFNKGDKGFRDTILWLSVIELVKKYQKVSFVSENINDFADKSSFSLHVELEKELQEHLPEHVNFFYFKSLDAFSAQMDKDKSAGAKAFGKALMMGGYKKFELISWLTDNLVEKFSESSIDDFDGVQWAGLPYWAEAPRLIDVEELIGIETYREKFISEDVVEFYIDIALVGLFACMILTDNWKGIVFHNQVEMISATDYWTNVNIRSIGAFVIKLTFDIKSEEVLSFYGVPLESDFEKALEAIEIMIED</sequence>
<comment type="caution">
    <text evidence="2">The sequence shown here is derived from an EMBL/GenBank/DDBJ whole genome shotgun (WGS) entry which is preliminary data.</text>
</comment>
<reference evidence="3" key="1">
    <citation type="journal article" date="2019" name="Int. J. Syst. Evol. Microbiol.">
        <title>The Global Catalogue of Microorganisms (GCM) 10K type strain sequencing project: providing services to taxonomists for standard genome sequencing and annotation.</title>
        <authorList>
            <consortium name="The Broad Institute Genomics Platform"/>
            <consortium name="The Broad Institute Genome Sequencing Center for Infectious Disease"/>
            <person name="Wu L."/>
            <person name="Ma J."/>
        </authorList>
    </citation>
    <scope>NUCLEOTIDE SEQUENCE [LARGE SCALE GENOMIC DNA]</scope>
    <source>
        <strain evidence="3">KCTC 42280</strain>
    </source>
</reference>